<name>A0A8H4W1H5_9HELO</name>
<feature type="transmembrane region" description="Helical" evidence="2">
    <location>
        <begin position="166"/>
        <end position="190"/>
    </location>
</feature>
<dbReference type="Pfam" id="PF09362">
    <property type="entry name" value="DUF1996"/>
    <property type="match status" value="1"/>
</dbReference>
<feature type="compositionally biased region" description="Polar residues" evidence="1">
    <location>
        <begin position="227"/>
        <end position="250"/>
    </location>
</feature>
<feature type="region of interest" description="Disordered" evidence="1">
    <location>
        <begin position="220"/>
        <end position="291"/>
    </location>
</feature>
<dbReference type="Pfam" id="PF20684">
    <property type="entry name" value="Fung_rhodopsin"/>
    <property type="match status" value="1"/>
</dbReference>
<keyword evidence="2" id="KW-0472">Membrane</keyword>
<feature type="compositionally biased region" description="Polar residues" evidence="1">
    <location>
        <begin position="262"/>
        <end position="279"/>
    </location>
</feature>
<evidence type="ECO:0000313" key="5">
    <source>
        <dbReference type="EMBL" id="KAF4630643.1"/>
    </source>
</evidence>
<keyword evidence="6" id="KW-1185">Reference proteome</keyword>
<feature type="domain" description="Rhodopsin" evidence="4">
    <location>
        <begin position="89"/>
        <end position="191"/>
    </location>
</feature>
<dbReference type="PANTHER" id="PTHR43662:SF5">
    <property type="entry name" value="DUF1996 DOMAIN-CONTAINING PROTEIN"/>
    <property type="match status" value="1"/>
</dbReference>
<dbReference type="PANTHER" id="PTHR43662">
    <property type="match status" value="1"/>
</dbReference>
<dbReference type="InterPro" id="IPR018535">
    <property type="entry name" value="DUF1996"/>
</dbReference>
<proteinExistence type="predicted"/>
<evidence type="ECO:0000259" key="4">
    <source>
        <dbReference type="Pfam" id="PF20684"/>
    </source>
</evidence>
<dbReference type="AlphaFoldDB" id="A0A8H4W1H5"/>
<comment type="caution">
    <text evidence="5">The sequence shown here is derived from an EMBL/GenBank/DDBJ whole genome shotgun (WGS) entry which is preliminary data.</text>
</comment>
<dbReference type="InterPro" id="IPR049326">
    <property type="entry name" value="Rhodopsin_dom_fungi"/>
</dbReference>
<evidence type="ECO:0000256" key="1">
    <source>
        <dbReference type="SAM" id="MobiDB-lite"/>
    </source>
</evidence>
<evidence type="ECO:0000313" key="6">
    <source>
        <dbReference type="Proteomes" id="UP000566819"/>
    </source>
</evidence>
<keyword evidence="2" id="KW-0812">Transmembrane</keyword>
<feature type="transmembrane region" description="Helical" evidence="2">
    <location>
        <begin position="12"/>
        <end position="34"/>
    </location>
</feature>
<feature type="transmembrane region" description="Helical" evidence="2">
    <location>
        <begin position="93"/>
        <end position="116"/>
    </location>
</feature>
<keyword evidence="2" id="KW-1133">Transmembrane helix</keyword>
<sequence length="664" mass="72213">MSERTDTSRGDVLGLVAWVSAVSMLLSVAVKIVTKIAVTHSARLSIDGALILGAMILAGGQTGALSIAIQDGLGDNISALAPSKIQDYQRKTFWYYIGIVDVVTDVLIIALPFYTLQFLQISAETRLKLVAPFCTRVLVLPIAILRMIFLANSINSTDPTYDSFRAILMATLEMNLAIIVSCIPLSRVLITNVQSGLLTTNLRTHAPNFDGTAGLSLGDITGKSQKDNSNSQGSSGLRSETGNGSVNGSGKNLKMPWRDTKTTTSISSKNYGNAVTGSRSARKGSPTESEQHIIRTTTECLKTDSRSLKMLGKHPVCIGPYGRSPEDCKLVGRMIVNDEKYSKAALRFGCATLSIQRLDPVVEPGIVPSSHVHQIVGGNAFNVSINGDIGEQGSCTTCTFSEDFSNYWTAAIFFKHQNGSYKRVPIMENTALPNGINSEMTVYYTQQDFNSNGNQKITALKPGFRMTVGTPQTNTLDAAKGHAGLRFVCLDDKGTRFPELPDFPTKPCKGGVMTVHHFPSCWDGKNLDSPNHQDHMYNTAKEAFSPAGPCPSSHPVRMPQVAYETQWDTTKFKDMWPKDGSNPFVLSFGDNKGYGTHADYIFGWKGDALQRAMDSSCMFTAYENGKPLKSQSVAEQNKCAIKKTVTENIDGYKRISELPGVKQS</sequence>
<evidence type="ECO:0000256" key="2">
    <source>
        <dbReference type="SAM" id="Phobius"/>
    </source>
</evidence>
<feature type="domain" description="DUF1996" evidence="3">
    <location>
        <begin position="359"/>
        <end position="604"/>
    </location>
</feature>
<reference evidence="5 6" key="1">
    <citation type="submission" date="2020-03" db="EMBL/GenBank/DDBJ databases">
        <title>Draft Genome Sequence of Cudoniella acicularis.</title>
        <authorList>
            <person name="Buettner E."/>
            <person name="Kellner H."/>
        </authorList>
    </citation>
    <scope>NUCLEOTIDE SEQUENCE [LARGE SCALE GENOMIC DNA]</scope>
    <source>
        <strain evidence="5 6">DSM 108380</strain>
    </source>
</reference>
<organism evidence="5 6">
    <name type="scientific">Cudoniella acicularis</name>
    <dbReference type="NCBI Taxonomy" id="354080"/>
    <lineage>
        <taxon>Eukaryota</taxon>
        <taxon>Fungi</taxon>
        <taxon>Dikarya</taxon>
        <taxon>Ascomycota</taxon>
        <taxon>Pezizomycotina</taxon>
        <taxon>Leotiomycetes</taxon>
        <taxon>Helotiales</taxon>
        <taxon>Tricladiaceae</taxon>
        <taxon>Cudoniella</taxon>
    </lineage>
</organism>
<feature type="transmembrane region" description="Helical" evidence="2">
    <location>
        <begin position="46"/>
        <end position="69"/>
    </location>
</feature>
<dbReference type="Proteomes" id="UP000566819">
    <property type="component" value="Unassembled WGS sequence"/>
</dbReference>
<dbReference type="OrthoDB" id="74764at2759"/>
<dbReference type="EMBL" id="JAAMPI010000529">
    <property type="protein sequence ID" value="KAF4630643.1"/>
    <property type="molecule type" value="Genomic_DNA"/>
</dbReference>
<evidence type="ECO:0008006" key="7">
    <source>
        <dbReference type="Google" id="ProtNLM"/>
    </source>
</evidence>
<gene>
    <name evidence="5" type="ORF">G7Y89_g7495</name>
</gene>
<accession>A0A8H4W1H5</accession>
<feature type="transmembrane region" description="Helical" evidence="2">
    <location>
        <begin position="137"/>
        <end position="154"/>
    </location>
</feature>
<protein>
    <recommendedName>
        <fullName evidence="7">DUF1996 domain-containing protein</fullName>
    </recommendedName>
</protein>
<evidence type="ECO:0000259" key="3">
    <source>
        <dbReference type="Pfam" id="PF09362"/>
    </source>
</evidence>